<dbReference type="AlphaFoldDB" id="A0A9R1UYR1"/>
<evidence type="ECO:0000313" key="2">
    <source>
        <dbReference type="Proteomes" id="UP000235145"/>
    </source>
</evidence>
<accession>A0A9R1UYR1</accession>
<name>A0A9R1UYR1_LACSA</name>
<protein>
    <submittedName>
        <fullName evidence="1">Uncharacterized protein</fullName>
    </submittedName>
</protein>
<dbReference type="EMBL" id="NBSK02000007">
    <property type="protein sequence ID" value="KAJ0196732.1"/>
    <property type="molecule type" value="Genomic_DNA"/>
</dbReference>
<proteinExistence type="predicted"/>
<evidence type="ECO:0000313" key="1">
    <source>
        <dbReference type="EMBL" id="KAJ0196732.1"/>
    </source>
</evidence>
<gene>
    <name evidence="1" type="ORF">LSAT_V11C700388130</name>
</gene>
<comment type="caution">
    <text evidence="1">The sequence shown here is derived from an EMBL/GenBank/DDBJ whole genome shotgun (WGS) entry which is preliminary data.</text>
</comment>
<organism evidence="1 2">
    <name type="scientific">Lactuca sativa</name>
    <name type="common">Garden lettuce</name>
    <dbReference type="NCBI Taxonomy" id="4236"/>
    <lineage>
        <taxon>Eukaryota</taxon>
        <taxon>Viridiplantae</taxon>
        <taxon>Streptophyta</taxon>
        <taxon>Embryophyta</taxon>
        <taxon>Tracheophyta</taxon>
        <taxon>Spermatophyta</taxon>
        <taxon>Magnoliopsida</taxon>
        <taxon>eudicotyledons</taxon>
        <taxon>Gunneridae</taxon>
        <taxon>Pentapetalae</taxon>
        <taxon>asterids</taxon>
        <taxon>campanulids</taxon>
        <taxon>Asterales</taxon>
        <taxon>Asteraceae</taxon>
        <taxon>Cichorioideae</taxon>
        <taxon>Cichorieae</taxon>
        <taxon>Lactucinae</taxon>
        <taxon>Lactuca</taxon>
    </lineage>
</organism>
<sequence>MTSDSAESMNVLSVDARKMPIIPLLEFFCRKHSIVLTKWAEKVVSKNEEHTTGWSVSGVSNAIYQVPDFKHGGIVDLRQETCT</sequence>
<dbReference type="Proteomes" id="UP000235145">
    <property type="component" value="Unassembled WGS sequence"/>
</dbReference>
<reference evidence="1 2" key="1">
    <citation type="journal article" date="2017" name="Nat. Commun.">
        <title>Genome assembly with in vitro proximity ligation data and whole-genome triplication in lettuce.</title>
        <authorList>
            <person name="Reyes-Chin-Wo S."/>
            <person name="Wang Z."/>
            <person name="Yang X."/>
            <person name="Kozik A."/>
            <person name="Arikit S."/>
            <person name="Song C."/>
            <person name="Xia L."/>
            <person name="Froenicke L."/>
            <person name="Lavelle D.O."/>
            <person name="Truco M.J."/>
            <person name="Xia R."/>
            <person name="Zhu S."/>
            <person name="Xu C."/>
            <person name="Xu H."/>
            <person name="Xu X."/>
            <person name="Cox K."/>
            <person name="Korf I."/>
            <person name="Meyers B.C."/>
            <person name="Michelmore R.W."/>
        </authorList>
    </citation>
    <scope>NUCLEOTIDE SEQUENCE [LARGE SCALE GENOMIC DNA]</scope>
    <source>
        <strain evidence="2">cv. Salinas</strain>
        <tissue evidence="1">Seedlings</tissue>
    </source>
</reference>
<keyword evidence="2" id="KW-1185">Reference proteome</keyword>